<dbReference type="Proteomes" id="UP000269396">
    <property type="component" value="Unassembled WGS sequence"/>
</dbReference>
<evidence type="ECO:0000256" key="1">
    <source>
        <dbReference type="SAM" id="MobiDB-lite"/>
    </source>
</evidence>
<keyword evidence="3" id="KW-1185">Reference proteome</keyword>
<proteinExistence type="predicted"/>
<sequence length="303" mass="33861">MLLSKDIVPAELDDIIKAESVIAFIANEVTKRIVSRNNVIVYNIPDKIPIKTVRNSKLKASNLQDILCQCIRLNKKHQKCSCPVLFRSDSHILAEKLKESERLTCALTKFRNACIVSDKTTNQRLTQNLTLNENKGVEIITNYDTSAVVSTEAATLSHVLQYSDLPKKSANLPIMPIVTTDNQCTSNDDTNLILSSLPLESHKQILSSNATALKNTVKIKKSISRKKNVFTERSGSRPNNKNITMALPNKNKTILPDTMLYPTHRRGGYNGRLDSNVSQEGHCNHYVSRPNIGQTTVNQRAPR</sequence>
<organism evidence="2 3">
    <name type="scientific">Schistosoma mattheei</name>
    <dbReference type="NCBI Taxonomy" id="31246"/>
    <lineage>
        <taxon>Eukaryota</taxon>
        <taxon>Metazoa</taxon>
        <taxon>Spiralia</taxon>
        <taxon>Lophotrochozoa</taxon>
        <taxon>Platyhelminthes</taxon>
        <taxon>Trematoda</taxon>
        <taxon>Digenea</taxon>
        <taxon>Strigeidida</taxon>
        <taxon>Schistosomatoidea</taxon>
        <taxon>Schistosomatidae</taxon>
        <taxon>Schistosoma</taxon>
    </lineage>
</organism>
<accession>A0A3P8EPR5</accession>
<name>A0A3P8EPR5_9TREM</name>
<feature type="compositionally biased region" description="Polar residues" evidence="1">
    <location>
        <begin position="291"/>
        <end position="303"/>
    </location>
</feature>
<evidence type="ECO:0000313" key="3">
    <source>
        <dbReference type="Proteomes" id="UP000269396"/>
    </source>
</evidence>
<evidence type="ECO:0000313" key="2">
    <source>
        <dbReference type="EMBL" id="VDP46964.1"/>
    </source>
</evidence>
<feature type="region of interest" description="Disordered" evidence="1">
    <location>
        <begin position="282"/>
        <end position="303"/>
    </location>
</feature>
<protein>
    <submittedName>
        <fullName evidence="2">Uncharacterized protein</fullName>
    </submittedName>
</protein>
<gene>
    <name evidence="2" type="ORF">SMTD_LOCUS8881</name>
</gene>
<dbReference type="EMBL" id="UZAL01029251">
    <property type="protein sequence ID" value="VDP46964.1"/>
    <property type="molecule type" value="Genomic_DNA"/>
</dbReference>
<dbReference type="AlphaFoldDB" id="A0A3P8EPR5"/>
<reference evidence="2 3" key="1">
    <citation type="submission" date="2018-11" db="EMBL/GenBank/DDBJ databases">
        <authorList>
            <consortium name="Pathogen Informatics"/>
        </authorList>
    </citation>
    <scope>NUCLEOTIDE SEQUENCE [LARGE SCALE GENOMIC DNA]</scope>
    <source>
        <strain>Denwood</strain>
        <strain evidence="3">Zambia</strain>
    </source>
</reference>